<gene>
    <name evidence="1" type="ORF">KDK_09000</name>
</gene>
<keyword evidence="2" id="KW-1185">Reference proteome</keyword>
<organism evidence="1 2">
    <name type="scientific">Dictyobacter kobayashii</name>
    <dbReference type="NCBI Taxonomy" id="2014872"/>
    <lineage>
        <taxon>Bacteria</taxon>
        <taxon>Bacillati</taxon>
        <taxon>Chloroflexota</taxon>
        <taxon>Ktedonobacteria</taxon>
        <taxon>Ktedonobacterales</taxon>
        <taxon>Dictyobacteraceae</taxon>
        <taxon>Dictyobacter</taxon>
    </lineage>
</organism>
<proteinExistence type="predicted"/>
<comment type="caution">
    <text evidence="1">The sequence shown here is derived from an EMBL/GenBank/DDBJ whole genome shotgun (WGS) entry which is preliminary data.</text>
</comment>
<protein>
    <submittedName>
        <fullName evidence="1">Uncharacterized protein</fullName>
    </submittedName>
</protein>
<evidence type="ECO:0000313" key="2">
    <source>
        <dbReference type="Proteomes" id="UP000287188"/>
    </source>
</evidence>
<name>A0A402ADB8_9CHLR</name>
<evidence type="ECO:0000313" key="1">
    <source>
        <dbReference type="EMBL" id="GCE17100.1"/>
    </source>
</evidence>
<reference evidence="2" key="1">
    <citation type="submission" date="2018-12" db="EMBL/GenBank/DDBJ databases">
        <title>Tengunoibacter tsumagoiensis gen. nov., sp. nov., Dictyobacter kobayashii sp. nov., D. alpinus sp. nov., and D. joshuensis sp. nov. and description of Dictyobacteraceae fam. nov. within the order Ktedonobacterales isolated from Tengu-no-mugimeshi.</title>
        <authorList>
            <person name="Wang C.M."/>
            <person name="Zheng Y."/>
            <person name="Sakai Y."/>
            <person name="Toyoda A."/>
            <person name="Minakuchi Y."/>
            <person name="Abe K."/>
            <person name="Yokota A."/>
            <person name="Yabe S."/>
        </authorList>
    </citation>
    <scope>NUCLEOTIDE SEQUENCE [LARGE SCALE GENOMIC DNA]</scope>
    <source>
        <strain evidence="2">Uno11</strain>
    </source>
</reference>
<dbReference type="Proteomes" id="UP000287188">
    <property type="component" value="Unassembled WGS sequence"/>
</dbReference>
<sequence>MEKTEKYNYTAPVTQLLTMGKAEIVSAKDWPDYLALGISAQDIPS</sequence>
<dbReference type="EMBL" id="BIFS01000001">
    <property type="protein sequence ID" value="GCE17100.1"/>
    <property type="molecule type" value="Genomic_DNA"/>
</dbReference>
<dbReference type="RefSeq" id="WP_161977096.1">
    <property type="nucleotide sequence ID" value="NZ_BIFS01000001.1"/>
</dbReference>
<accession>A0A402ADB8</accession>
<dbReference type="AlphaFoldDB" id="A0A402ADB8"/>